<evidence type="ECO:0000256" key="10">
    <source>
        <dbReference type="PIRSR" id="PIRSR003170-1"/>
    </source>
</evidence>
<dbReference type="InterPro" id="IPR026285">
    <property type="entry name" value="TenA_E"/>
</dbReference>
<dbReference type="Proteomes" id="UP000605259">
    <property type="component" value="Unassembled WGS sequence"/>
</dbReference>
<accession>A0A917EQS1</accession>
<name>A0A917EQS1_9BACI</name>
<comment type="subunit">
    <text evidence="4">Homotetramer.</text>
</comment>
<evidence type="ECO:0000259" key="11">
    <source>
        <dbReference type="Pfam" id="PF03070"/>
    </source>
</evidence>
<dbReference type="InterPro" id="IPR050967">
    <property type="entry name" value="Thiamine_Salvage_TenA"/>
</dbReference>
<evidence type="ECO:0000256" key="5">
    <source>
        <dbReference type="ARBA" id="ARBA00012684"/>
    </source>
</evidence>
<dbReference type="InterPro" id="IPR016084">
    <property type="entry name" value="Haem_Oase-like_multi-hlx"/>
</dbReference>
<keyword evidence="9" id="KW-0378">Hydrolase</keyword>
<dbReference type="PANTHER" id="PTHR43198:SF2">
    <property type="entry name" value="SI:CH1073-67J19.1-RELATED"/>
    <property type="match status" value="1"/>
</dbReference>
<dbReference type="PIRSF" id="PIRSF003170">
    <property type="entry name" value="Pet18p"/>
    <property type="match status" value="1"/>
</dbReference>
<dbReference type="NCBIfam" id="TIGR04306">
    <property type="entry name" value="salvage_TenA"/>
    <property type="match status" value="1"/>
</dbReference>
<evidence type="ECO:0000313" key="13">
    <source>
        <dbReference type="Proteomes" id="UP000605259"/>
    </source>
</evidence>
<dbReference type="EMBL" id="BMFK01000001">
    <property type="protein sequence ID" value="GGE67641.1"/>
    <property type="molecule type" value="Genomic_DNA"/>
</dbReference>
<dbReference type="GO" id="GO:0050334">
    <property type="term" value="F:thiaminase activity"/>
    <property type="evidence" value="ECO:0007669"/>
    <property type="project" value="UniProtKB-UniRule"/>
</dbReference>
<dbReference type="SUPFAM" id="SSF48613">
    <property type="entry name" value="Heme oxygenase-like"/>
    <property type="match status" value="1"/>
</dbReference>
<dbReference type="PANTHER" id="PTHR43198">
    <property type="entry name" value="BIFUNCTIONAL TH2 PROTEIN"/>
    <property type="match status" value="1"/>
</dbReference>
<comment type="caution">
    <text evidence="12">The sequence shown here is derived from an EMBL/GenBank/DDBJ whole genome shotgun (WGS) entry which is preliminary data.</text>
</comment>
<evidence type="ECO:0000256" key="7">
    <source>
        <dbReference type="ARBA" id="ARBA00022977"/>
    </source>
</evidence>
<evidence type="ECO:0000256" key="8">
    <source>
        <dbReference type="ARBA" id="ARBA00048337"/>
    </source>
</evidence>
<dbReference type="Gene3D" id="1.20.910.10">
    <property type="entry name" value="Heme oxygenase-like"/>
    <property type="match status" value="1"/>
</dbReference>
<dbReference type="EC" id="3.5.99.2" evidence="5 9"/>
<comment type="function">
    <text evidence="9">Catalyzes an amino-pyrimidine hydrolysis reaction at the C5' of the pyrimidine moiety of thiamine compounds, a reaction that is part of a thiamine salvage pathway. Thus, catalyzes the conversion of 4-amino-5-aminomethyl-2-methylpyrimidine to 4-amino-5-hydroxymethyl-2-methylpyrimidine (HMP).</text>
</comment>
<evidence type="ECO:0000256" key="2">
    <source>
        <dbReference type="ARBA" id="ARBA00004948"/>
    </source>
</evidence>
<dbReference type="InterPro" id="IPR004305">
    <property type="entry name" value="Thiaminase-2/PQQC"/>
</dbReference>
<dbReference type="InterPro" id="IPR027574">
    <property type="entry name" value="Thiaminase_II"/>
</dbReference>
<keyword evidence="7 9" id="KW-0784">Thiamine biosynthesis</keyword>
<proteinExistence type="inferred from homology"/>
<evidence type="ECO:0000313" key="12">
    <source>
        <dbReference type="EMBL" id="GGE67641.1"/>
    </source>
</evidence>
<feature type="domain" description="Thiaminase-2/PQQC" evidence="11">
    <location>
        <begin position="10"/>
        <end position="216"/>
    </location>
</feature>
<organism evidence="12 13">
    <name type="scientific">Priestia taiwanensis</name>
    <dbReference type="NCBI Taxonomy" id="1347902"/>
    <lineage>
        <taxon>Bacteria</taxon>
        <taxon>Bacillati</taxon>
        <taxon>Bacillota</taxon>
        <taxon>Bacilli</taxon>
        <taxon>Bacillales</taxon>
        <taxon>Bacillaceae</taxon>
        <taxon>Priestia</taxon>
    </lineage>
</organism>
<feature type="active site" description="Proton donor" evidence="10">
    <location>
        <position position="207"/>
    </location>
</feature>
<gene>
    <name evidence="12" type="ORF">GCM10007140_17130</name>
</gene>
<comment type="pathway">
    <text evidence="2 9">Cofactor biosynthesis; thiamine diphosphate biosynthesis.</text>
</comment>
<evidence type="ECO:0000256" key="4">
    <source>
        <dbReference type="ARBA" id="ARBA00011881"/>
    </source>
</evidence>
<dbReference type="GO" id="GO:0005829">
    <property type="term" value="C:cytosol"/>
    <property type="evidence" value="ECO:0007669"/>
    <property type="project" value="TreeGrafter"/>
</dbReference>
<dbReference type="RefSeq" id="WP_188387947.1">
    <property type="nucleotide sequence ID" value="NZ_BMFK01000001.1"/>
</dbReference>
<dbReference type="Pfam" id="PF03070">
    <property type="entry name" value="TENA_THI-4"/>
    <property type="match status" value="1"/>
</dbReference>
<comment type="catalytic activity">
    <reaction evidence="1 9">
        <text>4-amino-5-aminomethyl-2-methylpyrimidine + H2O = 4-amino-5-hydroxymethyl-2-methylpyrimidine + NH4(+)</text>
        <dbReference type="Rhea" id="RHEA:31799"/>
        <dbReference type="ChEBI" id="CHEBI:15377"/>
        <dbReference type="ChEBI" id="CHEBI:16892"/>
        <dbReference type="ChEBI" id="CHEBI:28938"/>
        <dbReference type="ChEBI" id="CHEBI:63416"/>
        <dbReference type="EC" id="3.5.99.2"/>
    </reaction>
</comment>
<dbReference type="GO" id="GO:0009228">
    <property type="term" value="P:thiamine biosynthetic process"/>
    <property type="evidence" value="ECO:0007669"/>
    <property type="project" value="UniProtKB-KW"/>
</dbReference>
<reference evidence="12" key="2">
    <citation type="submission" date="2020-09" db="EMBL/GenBank/DDBJ databases">
        <authorList>
            <person name="Sun Q."/>
            <person name="Zhou Y."/>
        </authorList>
    </citation>
    <scope>NUCLEOTIDE SEQUENCE</scope>
    <source>
        <strain evidence="12">CGMCC 1.12698</strain>
    </source>
</reference>
<comment type="catalytic activity">
    <reaction evidence="8 9">
        <text>thiamine + H2O = 5-(2-hydroxyethyl)-4-methylthiazole + 4-amino-5-hydroxymethyl-2-methylpyrimidine + H(+)</text>
        <dbReference type="Rhea" id="RHEA:17509"/>
        <dbReference type="ChEBI" id="CHEBI:15377"/>
        <dbReference type="ChEBI" id="CHEBI:15378"/>
        <dbReference type="ChEBI" id="CHEBI:16892"/>
        <dbReference type="ChEBI" id="CHEBI:17957"/>
        <dbReference type="ChEBI" id="CHEBI:18385"/>
        <dbReference type="EC" id="3.5.99.2"/>
    </reaction>
</comment>
<dbReference type="CDD" id="cd19366">
    <property type="entry name" value="TenA_C_BhTenA-like"/>
    <property type="match status" value="1"/>
</dbReference>
<reference evidence="12" key="1">
    <citation type="journal article" date="2014" name="Int. J. Syst. Evol. Microbiol.">
        <title>Complete genome sequence of Corynebacterium casei LMG S-19264T (=DSM 44701T), isolated from a smear-ripened cheese.</title>
        <authorList>
            <consortium name="US DOE Joint Genome Institute (JGI-PGF)"/>
            <person name="Walter F."/>
            <person name="Albersmeier A."/>
            <person name="Kalinowski J."/>
            <person name="Ruckert C."/>
        </authorList>
    </citation>
    <scope>NUCLEOTIDE SEQUENCE</scope>
    <source>
        <strain evidence="12">CGMCC 1.12698</strain>
    </source>
</reference>
<dbReference type="AlphaFoldDB" id="A0A917EQS1"/>
<evidence type="ECO:0000256" key="9">
    <source>
        <dbReference type="PIRNR" id="PIRNR003170"/>
    </source>
</evidence>
<evidence type="ECO:0000256" key="3">
    <source>
        <dbReference type="ARBA" id="ARBA00010264"/>
    </source>
</evidence>
<evidence type="ECO:0000256" key="6">
    <source>
        <dbReference type="ARBA" id="ARBA00013647"/>
    </source>
</evidence>
<sequence length="230" mass="26942">MKFCDRLFEAAKPIWDQYHEHPFVTGIGDGTLDIEKFRFYMIQDYMYLLDYAKVAALGVIKADDEKVMGHFAQITQGILNEEISVHKSYMKRLGIKEEDVKETKASSVNLAYTHYMLAVSHGGTIAELVAAILPCAWSYWEIGKKLDENPDARHHEFYGPWVTCYSSDEFAQAAIWLIDYMNELAEGKSEKELARLEEIFLYTSRFEYLFWDMSFNKEMWSFEETRRIEV</sequence>
<comment type="similarity">
    <text evidence="3 9">Belongs to the TenA family.</text>
</comment>
<protein>
    <recommendedName>
        <fullName evidence="6 9">Aminopyrimidine aminohydrolase</fullName>
        <ecNumber evidence="5 9">3.5.99.2</ecNumber>
    </recommendedName>
</protein>
<evidence type="ECO:0000256" key="1">
    <source>
        <dbReference type="ARBA" id="ARBA00001881"/>
    </source>
</evidence>
<keyword evidence="13" id="KW-1185">Reference proteome</keyword>